<comment type="caution">
    <text evidence="2">The sequence shown here is derived from an EMBL/GenBank/DDBJ whole genome shotgun (WGS) entry which is preliminary data.</text>
</comment>
<dbReference type="InterPro" id="IPR050834">
    <property type="entry name" value="Glycosyltransf_2"/>
</dbReference>
<dbReference type="RefSeq" id="WP_149891424.1">
    <property type="nucleotide sequence ID" value="NZ_JBHUFA010000001.1"/>
</dbReference>
<dbReference type="CDD" id="cd00761">
    <property type="entry name" value="Glyco_tranf_GTA_type"/>
    <property type="match status" value="1"/>
</dbReference>
<protein>
    <submittedName>
        <fullName evidence="2">Glycosyltransferase family 2 protein</fullName>
        <ecNumber evidence="2">2.4.-.-</ecNumber>
    </submittedName>
</protein>
<dbReference type="PANTHER" id="PTHR43685:SF2">
    <property type="entry name" value="GLYCOSYLTRANSFERASE 2-LIKE DOMAIN-CONTAINING PROTEIN"/>
    <property type="match status" value="1"/>
</dbReference>
<keyword evidence="3" id="KW-1185">Reference proteome</keyword>
<feature type="domain" description="Glycosyltransferase 2-like" evidence="1">
    <location>
        <begin position="8"/>
        <end position="140"/>
    </location>
</feature>
<dbReference type="Pfam" id="PF00535">
    <property type="entry name" value="Glycos_transf_2"/>
    <property type="match status" value="1"/>
</dbReference>
<keyword evidence="2" id="KW-0808">Transferase</keyword>
<dbReference type="PANTHER" id="PTHR43685">
    <property type="entry name" value="GLYCOSYLTRANSFERASE"/>
    <property type="match status" value="1"/>
</dbReference>
<dbReference type="EC" id="2.4.-.-" evidence="2"/>
<dbReference type="Proteomes" id="UP001597327">
    <property type="component" value="Unassembled WGS sequence"/>
</dbReference>
<name>A0ABW4JU31_9HYPH</name>
<accession>A0ABW4JU31</accession>
<reference evidence="3" key="1">
    <citation type="journal article" date="2019" name="Int. J. Syst. Evol. Microbiol.">
        <title>The Global Catalogue of Microorganisms (GCM) 10K type strain sequencing project: providing services to taxonomists for standard genome sequencing and annotation.</title>
        <authorList>
            <consortium name="The Broad Institute Genomics Platform"/>
            <consortium name="The Broad Institute Genome Sequencing Center for Infectious Disease"/>
            <person name="Wu L."/>
            <person name="Ma J."/>
        </authorList>
    </citation>
    <scope>NUCLEOTIDE SEQUENCE [LARGE SCALE GENOMIC DNA]</scope>
    <source>
        <strain evidence="3">JCM 3369</strain>
    </source>
</reference>
<organism evidence="2 3">
    <name type="scientific">Roseibium aestuarii</name>
    <dbReference type="NCBI Taxonomy" id="2600299"/>
    <lineage>
        <taxon>Bacteria</taxon>
        <taxon>Pseudomonadati</taxon>
        <taxon>Pseudomonadota</taxon>
        <taxon>Alphaproteobacteria</taxon>
        <taxon>Hyphomicrobiales</taxon>
        <taxon>Stappiaceae</taxon>
        <taxon>Roseibium</taxon>
    </lineage>
</organism>
<evidence type="ECO:0000259" key="1">
    <source>
        <dbReference type="Pfam" id="PF00535"/>
    </source>
</evidence>
<evidence type="ECO:0000313" key="2">
    <source>
        <dbReference type="EMBL" id="MFD1694756.1"/>
    </source>
</evidence>
<gene>
    <name evidence="2" type="ORF">ACFSC7_04455</name>
</gene>
<dbReference type="InterPro" id="IPR001173">
    <property type="entry name" value="Glyco_trans_2-like"/>
</dbReference>
<keyword evidence="2" id="KW-0328">Glycosyltransferase</keyword>
<dbReference type="InterPro" id="IPR029044">
    <property type="entry name" value="Nucleotide-diphossugar_trans"/>
</dbReference>
<dbReference type="Gene3D" id="3.90.550.10">
    <property type="entry name" value="Spore Coat Polysaccharide Biosynthesis Protein SpsA, Chain A"/>
    <property type="match status" value="1"/>
</dbReference>
<evidence type="ECO:0000313" key="3">
    <source>
        <dbReference type="Proteomes" id="UP001597327"/>
    </source>
</evidence>
<sequence>MIKPKIGVLVCTARRPEMLKRCLSSLLPQTRSEHFDVELVVIENETPTRLDAEFWTDLQGVRTHHVVEPVPGICPARNAALAFARQAGFDCIALIDDDEIAQPGWLEAHYKTLTHHEAMATHGPVYFDYEVPPPAWWTISDPEPGIDGAATSWAATNNNLLSCRIFDLPGFDASFDPELVHSGGDIDFFQRLNAAGGKIVWSSNARVTEWTPLARLQMDRFLEREEGFAKDLVKTIRKRKGDFRVAWRFGLRLLRELPLISRDRLRDLLRQVDDGGIARLRWRRRIAHCRGYWKGLWSPARDIRKIDGA</sequence>
<proteinExistence type="predicted"/>
<dbReference type="GO" id="GO:0016757">
    <property type="term" value="F:glycosyltransferase activity"/>
    <property type="evidence" value="ECO:0007669"/>
    <property type="project" value="UniProtKB-KW"/>
</dbReference>
<dbReference type="SUPFAM" id="SSF53448">
    <property type="entry name" value="Nucleotide-diphospho-sugar transferases"/>
    <property type="match status" value="1"/>
</dbReference>
<dbReference type="EMBL" id="JBHUFA010000001">
    <property type="protein sequence ID" value="MFD1694756.1"/>
    <property type="molecule type" value="Genomic_DNA"/>
</dbReference>